<evidence type="ECO:0000313" key="1">
    <source>
        <dbReference type="EMBL" id="KAF7809360.1"/>
    </source>
</evidence>
<evidence type="ECO:0000313" key="2">
    <source>
        <dbReference type="Proteomes" id="UP000634136"/>
    </source>
</evidence>
<dbReference type="EMBL" id="JAAIUW010000011">
    <property type="protein sequence ID" value="KAF7809360.1"/>
    <property type="molecule type" value="Genomic_DNA"/>
</dbReference>
<dbReference type="GO" id="GO:0016301">
    <property type="term" value="F:kinase activity"/>
    <property type="evidence" value="ECO:0007669"/>
    <property type="project" value="UniProtKB-KW"/>
</dbReference>
<reference evidence="1" key="1">
    <citation type="submission" date="2020-09" db="EMBL/GenBank/DDBJ databases">
        <title>Genome-Enabled Discovery of Anthraquinone Biosynthesis in Senna tora.</title>
        <authorList>
            <person name="Kang S.-H."/>
            <person name="Pandey R.P."/>
            <person name="Lee C.-M."/>
            <person name="Sim J.-S."/>
            <person name="Jeong J.-T."/>
            <person name="Choi B.-S."/>
            <person name="Jung M."/>
            <person name="Ginzburg D."/>
            <person name="Zhao K."/>
            <person name="Won S.Y."/>
            <person name="Oh T.-J."/>
            <person name="Yu Y."/>
            <person name="Kim N.-H."/>
            <person name="Lee O.R."/>
            <person name="Lee T.-H."/>
            <person name="Bashyal P."/>
            <person name="Kim T.-S."/>
            <person name="Lee W.-H."/>
            <person name="Kawkins C."/>
            <person name="Kim C.-K."/>
            <person name="Kim J.S."/>
            <person name="Ahn B.O."/>
            <person name="Rhee S.Y."/>
            <person name="Sohng J.K."/>
        </authorList>
    </citation>
    <scope>NUCLEOTIDE SEQUENCE</scope>
    <source>
        <tissue evidence="1">Leaf</tissue>
    </source>
</reference>
<dbReference type="Proteomes" id="UP000634136">
    <property type="component" value="Unassembled WGS sequence"/>
</dbReference>
<sequence>MVMSFAVPDRPREIRMEAAFFFAAALFVKLFDFANVYSLSWDSCVSWISGG</sequence>
<keyword evidence="2" id="KW-1185">Reference proteome</keyword>
<keyword evidence="1" id="KW-0808">Transferase</keyword>
<comment type="caution">
    <text evidence="1">The sequence shown here is derived from an EMBL/GenBank/DDBJ whole genome shotgun (WGS) entry which is preliminary data.</text>
</comment>
<dbReference type="AlphaFoldDB" id="A0A834W4G6"/>
<gene>
    <name evidence="1" type="ORF">G2W53_036103</name>
</gene>
<protein>
    <submittedName>
        <fullName evidence="1">MAP3K epsilon protein kinase 1</fullName>
    </submittedName>
</protein>
<proteinExistence type="predicted"/>
<accession>A0A834W4G6</accession>
<keyword evidence="1" id="KW-0418">Kinase</keyword>
<name>A0A834W4G6_9FABA</name>
<organism evidence="1 2">
    <name type="scientific">Senna tora</name>
    <dbReference type="NCBI Taxonomy" id="362788"/>
    <lineage>
        <taxon>Eukaryota</taxon>
        <taxon>Viridiplantae</taxon>
        <taxon>Streptophyta</taxon>
        <taxon>Embryophyta</taxon>
        <taxon>Tracheophyta</taxon>
        <taxon>Spermatophyta</taxon>
        <taxon>Magnoliopsida</taxon>
        <taxon>eudicotyledons</taxon>
        <taxon>Gunneridae</taxon>
        <taxon>Pentapetalae</taxon>
        <taxon>rosids</taxon>
        <taxon>fabids</taxon>
        <taxon>Fabales</taxon>
        <taxon>Fabaceae</taxon>
        <taxon>Caesalpinioideae</taxon>
        <taxon>Cassia clade</taxon>
        <taxon>Senna</taxon>
    </lineage>
</organism>